<dbReference type="PROSITE" id="PS51257">
    <property type="entry name" value="PROKAR_LIPOPROTEIN"/>
    <property type="match status" value="1"/>
</dbReference>
<organism evidence="2 3">
    <name type="scientific">Diatraea saccharalis</name>
    <name type="common">sugarcane borer</name>
    <dbReference type="NCBI Taxonomy" id="40085"/>
    <lineage>
        <taxon>Eukaryota</taxon>
        <taxon>Metazoa</taxon>
        <taxon>Ecdysozoa</taxon>
        <taxon>Arthropoda</taxon>
        <taxon>Hexapoda</taxon>
        <taxon>Insecta</taxon>
        <taxon>Pterygota</taxon>
        <taxon>Neoptera</taxon>
        <taxon>Endopterygota</taxon>
        <taxon>Lepidoptera</taxon>
        <taxon>Glossata</taxon>
        <taxon>Ditrysia</taxon>
        <taxon>Pyraloidea</taxon>
        <taxon>Crambidae</taxon>
        <taxon>Crambinae</taxon>
        <taxon>Diatraea</taxon>
    </lineage>
</organism>
<proteinExistence type="predicted"/>
<feature type="region of interest" description="Disordered" evidence="1">
    <location>
        <begin position="214"/>
        <end position="254"/>
    </location>
</feature>
<name>A0A9N9WIT1_9NEOP</name>
<reference evidence="2" key="1">
    <citation type="submission" date="2021-12" db="EMBL/GenBank/DDBJ databases">
        <authorList>
            <person name="King R."/>
        </authorList>
    </citation>
    <scope>NUCLEOTIDE SEQUENCE</scope>
</reference>
<evidence type="ECO:0000313" key="2">
    <source>
        <dbReference type="EMBL" id="CAG9794477.1"/>
    </source>
</evidence>
<evidence type="ECO:0008006" key="4">
    <source>
        <dbReference type="Google" id="ProtNLM"/>
    </source>
</evidence>
<protein>
    <recommendedName>
        <fullName evidence="4">Pupal cuticle protein PCP52-like</fullName>
    </recommendedName>
</protein>
<dbReference type="EMBL" id="OU893337">
    <property type="protein sequence ID" value="CAG9794477.1"/>
    <property type="molecule type" value="Genomic_DNA"/>
</dbReference>
<feature type="compositionally biased region" description="Basic and acidic residues" evidence="1">
    <location>
        <begin position="236"/>
        <end position="254"/>
    </location>
</feature>
<dbReference type="OrthoDB" id="7429614at2759"/>
<evidence type="ECO:0000256" key="1">
    <source>
        <dbReference type="SAM" id="MobiDB-lite"/>
    </source>
</evidence>
<keyword evidence="3" id="KW-1185">Reference proteome</keyword>
<dbReference type="Proteomes" id="UP001153714">
    <property type="component" value="Chromosome 6"/>
</dbReference>
<accession>A0A9N9WIT1</accession>
<sequence>MKIDIKRGFTMMTAISSHRAIKMRVLILSAALFACATGAPSGALVAPLSVVAPAIPVASVNSGDLQGALIDAKVKAEDLVRAAVDQNREAAEQAVESTNDKVMENNDLAKERSLEAFWAGEEKKWQALDALKTAEAQIDGQIASTSDITAKSLVAPAVIAPVVPPAAPIVAPVAPVVAPVSPYFYTSQVIAPGIKTISTSFVQIQSEAKKAEEKKEEFKAEKPEEAKADSVQIESADVKTAEAQPEAKPEEKLEAAKEESKYIIGQTPLAITPFAFSALKVASPWVSAPIGLVQSDLRTVALPGQLYAPTVIKTVW</sequence>
<reference evidence="2" key="2">
    <citation type="submission" date="2022-10" db="EMBL/GenBank/DDBJ databases">
        <authorList>
            <consortium name="ENA_rothamsted_submissions"/>
            <consortium name="culmorum"/>
            <person name="King R."/>
        </authorList>
    </citation>
    <scope>NUCLEOTIDE SEQUENCE</scope>
</reference>
<gene>
    <name evidence="2" type="ORF">DIATSA_LOCUS11851</name>
</gene>
<dbReference type="AlphaFoldDB" id="A0A9N9WIT1"/>
<evidence type="ECO:0000313" key="3">
    <source>
        <dbReference type="Proteomes" id="UP001153714"/>
    </source>
</evidence>
<feature type="compositionally biased region" description="Basic and acidic residues" evidence="1">
    <location>
        <begin position="214"/>
        <end position="228"/>
    </location>
</feature>